<proteinExistence type="predicted"/>
<comment type="caution">
    <text evidence="1">The sequence shown here is derived from an EMBL/GenBank/DDBJ whole genome shotgun (WGS) entry which is preliminary data.</text>
</comment>
<gene>
    <name evidence="1" type="ORF">N7476_001532</name>
</gene>
<name>A0A9W9KYK3_9EURO</name>
<protein>
    <submittedName>
        <fullName evidence="1">Uncharacterized protein</fullName>
    </submittedName>
</protein>
<evidence type="ECO:0000313" key="1">
    <source>
        <dbReference type="EMBL" id="KAJ5331749.1"/>
    </source>
</evidence>
<evidence type="ECO:0000313" key="2">
    <source>
        <dbReference type="Proteomes" id="UP001147746"/>
    </source>
</evidence>
<reference evidence="1" key="2">
    <citation type="journal article" date="2023" name="IMA Fungus">
        <title>Comparative genomic study of the Penicillium genus elucidates a diverse pangenome and 15 lateral gene transfer events.</title>
        <authorList>
            <person name="Petersen C."/>
            <person name="Sorensen T."/>
            <person name="Nielsen M.R."/>
            <person name="Sondergaard T.E."/>
            <person name="Sorensen J.L."/>
            <person name="Fitzpatrick D.A."/>
            <person name="Frisvad J.C."/>
            <person name="Nielsen K.L."/>
        </authorList>
    </citation>
    <scope>NUCLEOTIDE SEQUENCE</scope>
    <source>
        <strain evidence="1">IBT 21472</strain>
    </source>
</reference>
<reference evidence="1" key="1">
    <citation type="submission" date="2022-12" db="EMBL/GenBank/DDBJ databases">
        <authorList>
            <person name="Petersen C."/>
        </authorList>
    </citation>
    <scope>NUCLEOTIDE SEQUENCE</scope>
    <source>
        <strain evidence="1">IBT 21472</strain>
    </source>
</reference>
<dbReference type="AlphaFoldDB" id="A0A9W9KYK3"/>
<dbReference type="EMBL" id="JAPZBO010000001">
    <property type="protein sequence ID" value="KAJ5331749.1"/>
    <property type="molecule type" value="Genomic_DNA"/>
</dbReference>
<sequence>MSGPYLHLEAARKPVTAVHVQAQDLLVVDRILEPQTAAKFFGFAFGNPLPNGTRPSIPTLVEEELAILYGSYPPDSNGKSIMDRIMARIGSDEDSGRLCGVGKNIQSLKSRLWEGITPLSDQRWQEKELHLQENFDQACQHLSAVLAVFEYLNTQRVQENLRVTFNLIYDLCEELEKVINKRRTETGVELVSVASLWTMYMTAHLEVVTQRAHKWVTQHVDSLRAPLMQELLSYQSSFEGIGIPDSRQWQLMDALHVLLEISVRADYNIMIPMEGYKGYVPPGNSSGPPELYTKDVTERGPAYSQRVKHVSHQIMAKRIIEKFSCGDKSKQTSGESYHDSAMDQLIAQEQARREMRGDSIDATLQEPWIVATLARMEYLKEIGSFKVCGLAIYRLTYGQSEQEWKEFVQNLETSIFAWGAGQTGSDTIKPYLKLHWIDGKELGFAEGDTEAAKRHFNETFNDNSAENESKIPLVLQLNTFLVIDSASFASYTTKAEDPTSSGMLPGDSTGFVLAVDPAFDPVNGISRPDESPDYNGHMRILGGLVWGDLYAQLKSQSTELDDLWPLAMHHPNQVYVGPVTPLQVLSWQK</sequence>
<keyword evidence="2" id="KW-1185">Reference proteome</keyword>
<organism evidence="1 2">
    <name type="scientific">Penicillium atrosanguineum</name>
    <dbReference type="NCBI Taxonomy" id="1132637"/>
    <lineage>
        <taxon>Eukaryota</taxon>
        <taxon>Fungi</taxon>
        <taxon>Dikarya</taxon>
        <taxon>Ascomycota</taxon>
        <taxon>Pezizomycotina</taxon>
        <taxon>Eurotiomycetes</taxon>
        <taxon>Eurotiomycetidae</taxon>
        <taxon>Eurotiales</taxon>
        <taxon>Aspergillaceae</taxon>
        <taxon>Penicillium</taxon>
    </lineage>
</organism>
<accession>A0A9W9KYK3</accession>
<dbReference type="Proteomes" id="UP001147746">
    <property type="component" value="Unassembled WGS sequence"/>
</dbReference>